<dbReference type="AlphaFoldDB" id="L8HIA2"/>
<proteinExistence type="predicted"/>
<keyword evidence="5" id="KW-1185">Reference proteome</keyword>
<gene>
    <name evidence="4" type="ORF">ACA1_290970</name>
</gene>
<dbReference type="InterPro" id="IPR000627">
    <property type="entry name" value="Intradiol_dOase_C"/>
</dbReference>
<evidence type="ECO:0000313" key="5">
    <source>
        <dbReference type="Proteomes" id="UP000011083"/>
    </source>
</evidence>
<name>L8HIA2_ACACF</name>
<evidence type="ECO:0000259" key="3">
    <source>
        <dbReference type="Pfam" id="PF00775"/>
    </source>
</evidence>
<protein>
    <submittedName>
        <fullName evidence="4">Dioxygenase subfamily protein</fullName>
    </submittedName>
</protein>
<evidence type="ECO:0000256" key="2">
    <source>
        <dbReference type="SAM" id="SignalP"/>
    </source>
</evidence>
<dbReference type="PANTHER" id="PTHR34315">
    <property type="match status" value="1"/>
</dbReference>
<dbReference type="Gene3D" id="2.60.130.10">
    <property type="entry name" value="Aromatic compound dioxygenase"/>
    <property type="match status" value="1"/>
</dbReference>
<dbReference type="OMA" id="WHGHNTT"/>
<dbReference type="OrthoDB" id="10021862at2759"/>
<feature type="region of interest" description="Disordered" evidence="1">
    <location>
        <begin position="249"/>
        <end position="270"/>
    </location>
</feature>
<dbReference type="SUPFAM" id="SSF49482">
    <property type="entry name" value="Aromatic compound dioxygenase"/>
    <property type="match status" value="1"/>
</dbReference>
<keyword evidence="4" id="KW-0560">Oxidoreductase</keyword>
<dbReference type="GO" id="GO:0008199">
    <property type="term" value="F:ferric iron binding"/>
    <property type="evidence" value="ECO:0007669"/>
    <property type="project" value="InterPro"/>
</dbReference>
<dbReference type="CDD" id="cd03457">
    <property type="entry name" value="intradiol_dioxygenase_like"/>
    <property type="match status" value="1"/>
</dbReference>
<dbReference type="InterPro" id="IPR015889">
    <property type="entry name" value="Intradiol_dOase_core"/>
</dbReference>
<dbReference type="PANTHER" id="PTHR34315:SF1">
    <property type="entry name" value="INTRADIOL RING-CLEAVAGE DIOXYGENASES DOMAIN-CONTAINING PROTEIN-RELATED"/>
    <property type="match status" value="1"/>
</dbReference>
<dbReference type="GeneID" id="14926369"/>
<dbReference type="VEuPathDB" id="AmoebaDB:ACA1_290970"/>
<reference evidence="4 5" key="1">
    <citation type="journal article" date="2013" name="Genome Biol.">
        <title>Genome of Acanthamoeba castellanii highlights extensive lateral gene transfer and early evolution of tyrosine kinase signaling.</title>
        <authorList>
            <person name="Clarke M."/>
            <person name="Lohan A.J."/>
            <person name="Liu B."/>
            <person name="Lagkouvardos I."/>
            <person name="Roy S."/>
            <person name="Zafar N."/>
            <person name="Bertelli C."/>
            <person name="Schilde C."/>
            <person name="Kianianmomeni A."/>
            <person name="Burglin T.R."/>
            <person name="Frech C."/>
            <person name="Turcotte B."/>
            <person name="Kopec K.O."/>
            <person name="Synnott J.M."/>
            <person name="Choo C."/>
            <person name="Paponov I."/>
            <person name="Finkler A."/>
            <person name="Soon Heng Tan C."/>
            <person name="Hutchins A.P."/>
            <person name="Weinmeier T."/>
            <person name="Rattei T."/>
            <person name="Chu J.S."/>
            <person name="Gimenez G."/>
            <person name="Irimia M."/>
            <person name="Rigden D.J."/>
            <person name="Fitzpatrick D.A."/>
            <person name="Lorenzo-Morales J."/>
            <person name="Bateman A."/>
            <person name="Chiu C.H."/>
            <person name="Tang P."/>
            <person name="Hegemann P."/>
            <person name="Fromm H."/>
            <person name="Raoult D."/>
            <person name="Greub G."/>
            <person name="Miranda-Saavedra D."/>
            <person name="Chen N."/>
            <person name="Nash P."/>
            <person name="Ginger M.L."/>
            <person name="Horn M."/>
            <person name="Schaap P."/>
            <person name="Caler L."/>
            <person name="Loftus B."/>
        </authorList>
    </citation>
    <scope>NUCLEOTIDE SEQUENCE [LARGE SCALE GENOMIC DNA]</scope>
    <source>
        <strain evidence="4 5">Neff</strain>
    </source>
</reference>
<dbReference type="GO" id="GO:0016702">
    <property type="term" value="F:oxidoreductase activity, acting on single donors with incorporation of molecular oxygen, incorporation of two atoms of oxygen"/>
    <property type="evidence" value="ECO:0007669"/>
    <property type="project" value="InterPro"/>
</dbReference>
<dbReference type="Proteomes" id="UP000011083">
    <property type="component" value="Unassembled WGS sequence"/>
</dbReference>
<feature type="domain" description="Intradiol ring-cleavage dioxygenases" evidence="3">
    <location>
        <begin position="72"/>
        <end position="160"/>
    </location>
</feature>
<keyword evidence="4" id="KW-0223">Dioxygenase</keyword>
<evidence type="ECO:0000313" key="4">
    <source>
        <dbReference type="EMBL" id="ELR25319.1"/>
    </source>
</evidence>
<sequence>MLLLHRVSLCLMALTLLCLMAISLVDGHRARTSGVARYIPSCKRATSACLLQPEETEGPYYWDSSVRSNITEGKEGVPLTLKLTVVNVDDCEPIYNASISLWHCDALGMYSHYTAAGAGGLSDSSPAKDNTTFLRGIQFTDADGLATFLTIFPGHYVSRDTHIHLKVHINGTTVHTGQLFFNESLNDAVNALSPYNTNPDTRTQLDEDSIYTGTENASYGLLSDVQFVDEAGSYSGGLVAALALGVSTSSSASPSPSPTGTGQGNSETSCGSRLAVSLPLVTSVIL</sequence>
<dbReference type="KEGG" id="acan:ACA1_290970"/>
<feature type="signal peptide" evidence="2">
    <location>
        <begin position="1"/>
        <end position="27"/>
    </location>
</feature>
<evidence type="ECO:0000256" key="1">
    <source>
        <dbReference type="SAM" id="MobiDB-lite"/>
    </source>
</evidence>
<accession>L8HIA2</accession>
<keyword evidence="2" id="KW-0732">Signal</keyword>
<feature type="chain" id="PRO_5003990775" evidence="2">
    <location>
        <begin position="28"/>
        <end position="286"/>
    </location>
</feature>
<organism evidence="4 5">
    <name type="scientific">Acanthamoeba castellanii (strain ATCC 30010 / Neff)</name>
    <dbReference type="NCBI Taxonomy" id="1257118"/>
    <lineage>
        <taxon>Eukaryota</taxon>
        <taxon>Amoebozoa</taxon>
        <taxon>Discosea</taxon>
        <taxon>Longamoebia</taxon>
        <taxon>Centramoebida</taxon>
        <taxon>Acanthamoebidae</taxon>
        <taxon>Acanthamoeba</taxon>
    </lineage>
</organism>
<dbReference type="Pfam" id="PF00775">
    <property type="entry name" value="Dioxygenase_C"/>
    <property type="match status" value="1"/>
</dbReference>
<dbReference type="EMBL" id="KB007805">
    <property type="protein sequence ID" value="ELR25319.1"/>
    <property type="molecule type" value="Genomic_DNA"/>
</dbReference>
<dbReference type="RefSeq" id="XP_004368074.1">
    <property type="nucleotide sequence ID" value="XM_004368017.1"/>
</dbReference>
<feature type="compositionally biased region" description="Low complexity" evidence="1">
    <location>
        <begin position="249"/>
        <end position="260"/>
    </location>
</feature>